<keyword evidence="4" id="KW-0804">Transcription</keyword>
<evidence type="ECO:0000313" key="8">
    <source>
        <dbReference type="EMBL" id="ORZ03705.1"/>
    </source>
</evidence>
<keyword evidence="5" id="KW-0539">Nucleus</keyword>
<dbReference type="AlphaFoldDB" id="A0A1X2HVS6"/>
<keyword evidence="9" id="KW-1185">Reference proteome</keyword>
<dbReference type="PROSITE" id="PS50888">
    <property type="entry name" value="BHLH"/>
    <property type="match status" value="1"/>
</dbReference>
<dbReference type="PANTHER" id="PTHR10328">
    <property type="entry name" value="PROTEIN MAX MYC-ASSOCIATED FACTOR X"/>
    <property type="match status" value="1"/>
</dbReference>
<dbReference type="GO" id="GO:0090575">
    <property type="term" value="C:RNA polymerase II transcription regulator complex"/>
    <property type="evidence" value="ECO:0007669"/>
    <property type="project" value="TreeGrafter"/>
</dbReference>
<evidence type="ECO:0000256" key="6">
    <source>
        <dbReference type="SAM" id="MobiDB-lite"/>
    </source>
</evidence>
<gene>
    <name evidence="8" type="ORF">BCR43DRAFT_483816</name>
</gene>
<dbReference type="GO" id="GO:0045944">
    <property type="term" value="P:positive regulation of transcription by RNA polymerase II"/>
    <property type="evidence" value="ECO:0007669"/>
    <property type="project" value="TreeGrafter"/>
</dbReference>
<dbReference type="Proteomes" id="UP000242180">
    <property type="component" value="Unassembled WGS sequence"/>
</dbReference>
<feature type="region of interest" description="Disordered" evidence="6">
    <location>
        <begin position="219"/>
        <end position="239"/>
    </location>
</feature>
<dbReference type="SUPFAM" id="SSF47459">
    <property type="entry name" value="HLH, helix-loop-helix DNA-binding domain"/>
    <property type="match status" value="1"/>
</dbReference>
<evidence type="ECO:0000256" key="5">
    <source>
        <dbReference type="ARBA" id="ARBA00023242"/>
    </source>
</evidence>
<dbReference type="PANTHER" id="PTHR10328:SF3">
    <property type="entry name" value="PROTEIN MAX"/>
    <property type="match status" value="1"/>
</dbReference>
<sequence>MPSDKYRITNAGRSIRHAANHFFSSFNAGSPYPFVSVSPDMAAVMDDSDLSNMDRRSAHNALERARRENLNIKFQELAHALPSLQTVRRPSKTVIVAKSLEFVSNSIQRENNYMNTILQLRKENERLRKQAVANGQAPPPPCSISPPLTPVQETKTLPPDTKEDSVTKFDVMSTKGCVDAKQSTATDINAATTTTTVATPTITATSSTGAALLGPPLPVSSTPATQHTSPQPNLTTTPASYYTDAAPDYEQTFMNYMDPAAMMMNFTPPPAYYASNQFYPPPPPPPPNRHHHYYQQIPAAAGAFPYMSKDPQFFV</sequence>
<proteinExistence type="predicted"/>
<evidence type="ECO:0000256" key="1">
    <source>
        <dbReference type="ARBA" id="ARBA00023015"/>
    </source>
</evidence>
<evidence type="ECO:0000313" key="9">
    <source>
        <dbReference type="Proteomes" id="UP000242180"/>
    </source>
</evidence>
<reference evidence="8 9" key="1">
    <citation type="submission" date="2016-07" db="EMBL/GenBank/DDBJ databases">
        <title>Pervasive Adenine N6-methylation of Active Genes in Fungi.</title>
        <authorList>
            <consortium name="DOE Joint Genome Institute"/>
            <person name="Mondo S.J."/>
            <person name="Dannebaum R.O."/>
            <person name="Kuo R.C."/>
            <person name="Labutti K."/>
            <person name="Haridas S."/>
            <person name="Kuo A."/>
            <person name="Salamov A."/>
            <person name="Ahrendt S.R."/>
            <person name="Lipzen A."/>
            <person name="Sullivan W."/>
            <person name="Andreopoulos W.B."/>
            <person name="Clum A."/>
            <person name="Lindquist E."/>
            <person name="Daum C."/>
            <person name="Ramamoorthy G.K."/>
            <person name="Gryganskyi A."/>
            <person name="Culley D."/>
            <person name="Magnuson J.K."/>
            <person name="James T.Y."/>
            <person name="O'Malley M.A."/>
            <person name="Stajich J.E."/>
            <person name="Spatafora J.W."/>
            <person name="Visel A."/>
            <person name="Grigoriev I.V."/>
        </authorList>
    </citation>
    <scope>NUCLEOTIDE SEQUENCE [LARGE SCALE GENOMIC DNA]</scope>
    <source>
        <strain evidence="8 9">NRRL 2496</strain>
    </source>
</reference>
<evidence type="ECO:0000259" key="7">
    <source>
        <dbReference type="PROSITE" id="PS50888"/>
    </source>
</evidence>
<evidence type="ECO:0000256" key="3">
    <source>
        <dbReference type="ARBA" id="ARBA00023159"/>
    </source>
</evidence>
<dbReference type="SMART" id="SM00353">
    <property type="entry name" value="HLH"/>
    <property type="match status" value="1"/>
</dbReference>
<accession>A0A1X2HVS6</accession>
<keyword evidence="1" id="KW-0805">Transcription regulation</keyword>
<name>A0A1X2HVS6_SYNRA</name>
<keyword evidence="2" id="KW-0238">DNA-binding</keyword>
<comment type="caution">
    <text evidence="8">The sequence shown here is derived from an EMBL/GenBank/DDBJ whole genome shotgun (WGS) entry which is preliminary data.</text>
</comment>
<organism evidence="8 9">
    <name type="scientific">Syncephalastrum racemosum</name>
    <name type="common">Filamentous fungus</name>
    <dbReference type="NCBI Taxonomy" id="13706"/>
    <lineage>
        <taxon>Eukaryota</taxon>
        <taxon>Fungi</taxon>
        <taxon>Fungi incertae sedis</taxon>
        <taxon>Mucoromycota</taxon>
        <taxon>Mucoromycotina</taxon>
        <taxon>Mucoromycetes</taxon>
        <taxon>Mucorales</taxon>
        <taxon>Syncephalastraceae</taxon>
        <taxon>Syncephalastrum</taxon>
    </lineage>
</organism>
<evidence type="ECO:0000256" key="4">
    <source>
        <dbReference type="ARBA" id="ARBA00023163"/>
    </source>
</evidence>
<protein>
    <recommendedName>
        <fullName evidence="7">BHLH domain-containing protein</fullName>
    </recommendedName>
</protein>
<dbReference type="InterPro" id="IPR036638">
    <property type="entry name" value="HLH_DNA-bd_sf"/>
</dbReference>
<dbReference type="GO" id="GO:0003700">
    <property type="term" value="F:DNA-binding transcription factor activity"/>
    <property type="evidence" value="ECO:0007669"/>
    <property type="project" value="TreeGrafter"/>
</dbReference>
<dbReference type="OrthoDB" id="8964853at2759"/>
<dbReference type="EMBL" id="MCGN01000001">
    <property type="protein sequence ID" value="ORZ03705.1"/>
    <property type="molecule type" value="Genomic_DNA"/>
</dbReference>
<evidence type="ECO:0000256" key="2">
    <source>
        <dbReference type="ARBA" id="ARBA00023125"/>
    </source>
</evidence>
<dbReference type="STRING" id="13706.A0A1X2HVS6"/>
<dbReference type="GO" id="GO:0003677">
    <property type="term" value="F:DNA binding"/>
    <property type="evidence" value="ECO:0007669"/>
    <property type="project" value="UniProtKB-KW"/>
</dbReference>
<feature type="domain" description="BHLH" evidence="7">
    <location>
        <begin position="54"/>
        <end position="106"/>
    </location>
</feature>
<dbReference type="InParanoid" id="A0A1X2HVS6"/>
<keyword evidence="3" id="KW-0010">Activator</keyword>
<dbReference type="GO" id="GO:0046983">
    <property type="term" value="F:protein dimerization activity"/>
    <property type="evidence" value="ECO:0007669"/>
    <property type="project" value="InterPro"/>
</dbReference>
<dbReference type="InterPro" id="IPR011598">
    <property type="entry name" value="bHLH_dom"/>
</dbReference>
<dbReference type="Pfam" id="PF00010">
    <property type="entry name" value="HLH"/>
    <property type="match status" value="1"/>
</dbReference>
<dbReference type="Gene3D" id="4.10.280.10">
    <property type="entry name" value="Helix-loop-helix DNA-binding domain"/>
    <property type="match status" value="1"/>
</dbReference>